<keyword evidence="4 5" id="KW-0012">Acyltransferase</keyword>
<sequence>MTEKDKMLAGKAYLAGEEQLVKERQYTKQVLFKFNNMDPMLVEERHNLLRELLGQTKENFYFEPPFRCDYGYNIEIGNNFYSNYNLTILDCAKVKIGDNVFIAPNVSLFTAGHPIHHEPRNQEYEYALPITIGNNVWIGGNTVVNPGVKIGDNCVIGSGSVVTKDIPANSIAVGNPCRVLREITDEDKKYYHKNLRIEA</sequence>
<organism evidence="8 10">
    <name type="scientific">Turicibacter bilis</name>
    <dbReference type="NCBI Taxonomy" id="2735723"/>
    <lineage>
        <taxon>Bacteria</taxon>
        <taxon>Bacillati</taxon>
        <taxon>Bacillota</taxon>
        <taxon>Erysipelotrichia</taxon>
        <taxon>Erysipelotrichales</taxon>
        <taxon>Turicibacteraceae</taxon>
        <taxon>Turicibacter</taxon>
    </lineage>
</organism>
<evidence type="ECO:0000256" key="5">
    <source>
        <dbReference type="RuleBase" id="RU367021"/>
    </source>
</evidence>
<dbReference type="EC" id="2.3.1.-" evidence="5"/>
<dbReference type="InterPro" id="IPR011004">
    <property type="entry name" value="Trimer_LpxA-like_sf"/>
</dbReference>
<dbReference type="EMBL" id="CP071249">
    <property type="protein sequence ID" value="UUF05448.1"/>
    <property type="molecule type" value="Genomic_DNA"/>
</dbReference>
<evidence type="ECO:0000313" key="9">
    <source>
        <dbReference type="Proteomes" id="UP001058016"/>
    </source>
</evidence>
<evidence type="ECO:0000256" key="4">
    <source>
        <dbReference type="ARBA" id="ARBA00023315"/>
    </source>
</evidence>
<proteinExistence type="inferred from homology"/>
<evidence type="ECO:0000256" key="3">
    <source>
        <dbReference type="ARBA" id="ARBA00022737"/>
    </source>
</evidence>
<dbReference type="InterPro" id="IPR001451">
    <property type="entry name" value="Hexapep"/>
</dbReference>
<gene>
    <name evidence="7" type="ORF">J0J69_10220</name>
    <name evidence="8" type="ORF">J0J70_03670</name>
</gene>
<dbReference type="AlphaFoldDB" id="A0A9Q9FH83"/>
<dbReference type="EMBL" id="CP071250">
    <property type="protein sequence ID" value="UUF09100.1"/>
    <property type="molecule type" value="Genomic_DNA"/>
</dbReference>
<dbReference type="RefSeq" id="WP_212724361.1">
    <property type="nucleotide sequence ID" value="NZ_CP071249.1"/>
</dbReference>
<dbReference type="Pfam" id="PF12464">
    <property type="entry name" value="Mac"/>
    <property type="match status" value="1"/>
</dbReference>
<evidence type="ECO:0000313" key="8">
    <source>
        <dbReference type="EMBL" id="UUF09100.1"/>
    </source>
</evidence>
<accession>A0A9Q9FH83</accession>
<dbReference type="Gene3D" id="2.160.10.10">
    <property type="entry name" value="Hexapeptide repeat proteins"/>
    <property type="match status" value="1"/>
</dbReference>
<dbReference type="SUPFAM" id="SSF51161">
    <property type="entry name" value="Trimeric LpxA-like enzymes"/>
    <property type="match status" value="1"/>
</dbReference>
<dbReference type="Proteomes" id="UP001058016">
    <property type="component" value="Chromosome"/>
</dbReference>
<feature type="domain" description="Maltose/galactoside acetyltransferase" evidence="6">
    <location>
        <begin position="4"/>
        <end position="58"/>
    </location>
</feature>
<name>A0A9Q9FH83_9FIRM</name>
<dbReference type="FunFam" id="2.160.10.10:FF:000008">
    <property type="entry name" value="Maltose O-acetyltransferase"/>
    <property type="match status" value="1"/>
</dbReference>
<evidence type="ECO:0000259" key="6">
    <source>
        <dbReference type="SMART" id="SM01266"/>
    </source>
</evidence>
<protein>
    <recommendedName>
        <fullName evidence="5">Acetyltransferase</fullName>
        <ecNumber evidence="5">2.3.1.-</ecNumber>
    </recommendedName>
</protein>
<reference evidence="8 9" key="1">
    <citation type="submission" date="2021-03" db="EMBL/GenBank/DDBJ databases">
        <title>Comparative Genomics and Metabolomics in the genus Turicibacter.</title>
        <authorList>
            <person name="Maki J."/>
            <person name="Looft T."/>
        </authorList>
    </citation>
    <scope>NUCLEOTIDE SEQUENCE</scope>
    <source>
        <strain evidence="8">ISU324</strain>
        <strain evidence="7 9">MMM721</strain>
    </source>
</reference>
<dbReference type="Pfam" id="PF00132">
    <property type="entry name" value="Hexapep"/>
    <property type="match status" value="1"/>
</dbReference>
<dbReference type="InterPro" id="IPR039369">
    <property type="entry name" value="LacA-like"/>
</dbReference>
<dbReference type="Proteomes" id="UP001058072">
    <property type="component" value="Chromosome"/>
</dbReference>
<keyword evidence="2 5" id="KW-0808">Transferase</keyword>
<keyword evidence="3" id="KW-0677">Repeat</keyword>
<comment type="similarity">
    <text evidence="1 5">Belongs to the transferase hexapeptide repeat family.</text>
</comment>
<dbReference type="SMART" id="SM01266">
    <property type="entry name" value="Mac"/>
    <property type="match status" value="1"/>
</dbReference>
<dbReference type="GO" id="GO:0008870">
    <property type="term" value="F:galactoside O-acetyltransferase activity"/>
    <property type="evidence" value="ECO:0007669"/>
    <property type="project" value="TreeGrafter"/>
</dbReference>
<dbReference type="PANTHER" id="PTHR43017">
    <property type="entry name" value="GALACTOSIDE O-ACETYLTRANSFERASE"/>
    <property type="match status" value="1"/>
</dbReference>
<keyword evidence="9" id="KW-1185">Reference proteome</keyword>
<evidence type="ECO:0000256" key="2">
    <source>
        <dbReference type="ARBA" id="ARBA00022679"/>
    </source>
</evidence>
<dbReference type="CDD" id="cd03357">
    <property type="entry name" value="LbH_MAT_GAT"/>
    <property type="match status" value="1"/>
</dbReference>
<evidence type="ECO:0000313" key="7">
    <source>
        <dbReference type="EMBL" id="UUF05448.1"/>
    </source>
</evidence>
<dbReference type="PANTHER" id="PTHR43017:SF1">
    <property type="entry name" value="ACETYLTRANSFERASE YJL218W-RELATED"/>
    <property type="match status" value="1"/>
</dbReference>
<evidence type="ECO:0000313" key="10">
    <source>
        <dbReference type="Proteomes" id="UP001058072"/>
    </source>
</evidence>
<evidence type="ECO:0000256" key="1">
    <source>
        <dbReference type="ARBA" id="ARBA00007274"/>
    </source>
</evidence>
<dbReference type="InterPro" id="IPR024688">
    <property type="entry name" value="Mac_dom"/>
</dbReference>